<dbReference type="PANTHER" id="PTHR34477:SF1">
    <property type="entry name" value="UPF0213 PROTEIN YHBQ"/>
    <property type="match status" value="1"/>
</dbReference>
<organism evidence="3 4">
    <name type="scientific">Flavobacterium weaverense</name>
    <dbReference type="NCBI Taxonomy" id="271156"/>
    <lineage>
        <taxon>Bacteria</taxon>
        <taxon>Pseudomonadati</taxon>
        <taxon>Bacteroidota</taxon>
        <taxon>Flavobacteriia</taxon>
        <taxon>Flavobacteriales</taxon>
        <taxon>Flavobacteriaceae</taxon>
        <taxon>Flavobacterium</taxon>
    </lineage>
</organism>
<dbReference type="InterPro" id="IPR000305">
    <property type="entry name" value="GIY-YIG_endonuc"/>
</dbReference>
<dbReference type="InterPro" id="IPR035901">
    <property type="entry name" value="GIY-YIG_endonuc_sf"/>
</dbReference>
<protein>
    <submittedName>
        <fullName evidence="3">Putative endonuclease</fullName>
    </submittedName>
</protein>
<evidence type="ECO:0000313" key="4">
    <source>
        <dbReference type="Proteomes" id="UP000280368"/>
    </source>
</evidence>
<dbReference type="CDD" id="cd10449">
    <property type="entry name" value="GIY-YIG_SLX1_like"/>
    <property type="match status" value="1"/>
</dbReference>
<dbReference type="SUPFAM" id="SSF82771">
    <property type="entry name" value="GIY-YIG endonuclease"/>
    <property type="match status" value="1"/>
</dbReference>
<keyword evidence="3" id="KW-0378">Hydrolase</keyword>
<dbReference type="PROSITE" id="PS50164">
    <property type="entry name" value="GIY_YIG"/>
    <property type="match status" value="1"/>
</dbReference>
<evidence type="ECO:0000259" key="2">
    <source>
        <dbReference type="PROSITE" id="PS50164"/>
    </source>
</evidence>
<dbReference type="Pfam" id="PF01541">
    <property type="entry name" value="GIY-YIG"/>
    <property type="match status" value="1"/>
</dbReference>
<keyword evidence="3" id="KW-0540">Nuclease</keyword>
<dbReference type="Proteomes" id="UP000280368">
    <property type="component" value="Unassembled WGS sequence"/>
</dbReference>
<comment type="similarity">
    <text evidence="1">Belongs to the UPF0213 family.</text>
</comment>
<feature type="domain" description="GIY-YIG" evidence="2">
    <location>
        <begin position="1"/>
        <end position="76"/>
    </location>
</feature>
<accession>A0A3L9ZI06</accession>
<evidence type="ECO:0000256" key="1">
    <source>
        <dbReference type="ARBA" id="ARBA00007435"/>
    </source>
</evidence>
<dbReference type="GO" id="GO:0004519">
    <property type="term" value="F:endonuclease activity"/>
    <property type="evidence" value="ECO:0007669"/>
    <property type="project" value="UniProtKB-KW"/>
</dbReference>
<dbReference type="InterPro" id="IPR050190">
    <property type="entry name" value="UPF0213_domain"/>
</dbReference>
<dbReference type="AlphaFoldDB" id="A0A3L9ZI06"/>
<comment type="caution">
    <text evidence="3">The sequence shown here is derived from an EMBL/GenBank/DDBJ whole genome shotgun (WGS) entry which is preliminary data.</text>
</comment>
<name>A0A3L9ZI06_9FLAO</name>
<dbReference type="EMBL" id="REFH01000013">
    <property type="protein sequence ID" value="RMA72573.1"/>
    <property type="molecule type" value="Genomic_DNA"/>
</dbReference>
<dbReference type="RefSeq" id="WP_121926531.1">
    <property type="nucleotide sequence ID" value="NZ_CBCSGA010000011.1"/>
</dbReference>
<sequence>MYYYANVLLSEKDNQFYTGYTSNLRRRLEEHQTGKVTSTKYRLPIKLIYFEGCLNQKDGTRREKYLKSGNGKIYLRSRLRLFLNPTG</sequence>
<dbReference type="OrthoDB" id="1495241at2"/>
<reference evidence="3 4" key="1">
    <citation type="submission" date="2018-10" db="EMBL/GenBank/DDBJ databases">
        <title>Genomic Encyclopedia of Archaeal and Bacterial Type Strains, Phase II (KMG-II): from individual species to whole genera.</title>
        <authorList>
            <person name="Goeker M."/>
        </authorList>
    </citation>
    <scope>NUCLEOTIDE SEQUENCE [LARGE SCALE GENOMIC DNA]</scope>
    <source>
        <strain evidence="3 4">DSM 19727</strain>
    </source>
</reference>
<proteinExistence type="inferred from homology"/>
<keyword evidence="4" id="KW-1185">Reference proteome</keyword>
<evidence type="ECO:0000313" key="3">
    <source>
        <dbReference type="EMBL" id="RMA72573.1"/>
    </source>
</evidence>
<dbReference type="Gene3D" id="3.40.1440.10">
    <property type="entry name" value="GIY-YIG endonuclease"/>
    <property type="match status" value="1"/>
</dbReference>
<keyword evidence="3" id="KW-0255">Endonuclease</keyword>
<gene>
    <name evidence="3" type="ORF">BC961_2978</name>
</gene>
<dbReference type="PANTHER" id="PTHR34477">
    <property type="entry name" value="UPF0213 PROTEIN YHBQ"/>
    <property type="match status" value="1"/>
</dbReference>